<proteinExistence type="predicted"/>
<evidence type="ECO:0000256" key="3">
    <source>
        <dbReference type="ARBA" id="ARBA00022475"/>
    </source>
</evidence>
<dbReference type="Pfam" id="PF07690">
    <property type="entry name" value="MFS_1"/>
    <property type="match status" value="1"/>
</dbReference>
<feature type="transmembrane region" description="Helical" evidence="7">
    <location>
        <begin position="295"/>
        <end position="314"/>
    </location>
</feature>
<reference evidence="10" key="1">
    <citation type="submission" date="2018-07" db="EMBL/GenBank/DDBJ databases">
        <authorList>
            <person name="Safronova V.I."/>
            <person name="Chirak E.R."/>
            <person name="Sazanova A.L."/>
        </authorList>
    </citation>
    <scope>NUCLEOTIDE SEQUENCE [LARGE SCALE GENOMIC DNA]</scope>
    <source>
        <strain evidence="10">RCAM04685</strain>
    </source>
</reference>
<dbReference type="PANTHER" id="PTHR23517">
    <property type="entry name" value="RESISTANCE PROTEIN MDTM, PUTATIVE-RELATED-RELATED"/>
    <property type="match status" value="1"/>
</dbReference>
<name>A0A370L6I9_9HYPH</name>
<evidence type="ECO:0000259" key="8">
    <source>
        <dbReference type="PROSITE" id="PS50850"/>
    </source>
</evidence>
<dbReference type="GO" id="GO:0005886">
    <property type="term" value="C:plasma membrane"/>
    <property type="evidence" value="ECO:0007669"/>
    <property type="project" value="UniProtKB-SubCell"/>
</dbReference>
<feature type="transmembrane region" description="Helical" evidence="7">
    <location>
        <begin position="320"/>
        <end position="338"/>
    </location>
</feature>
<dbReference type="PROSITE" id="PS50850">
    <property type="entry name" value="MFS"/>
    <property type="match status" value="1"/>
</dbReference>
<sequence>MAPPRPSGRSPLPALPRFSEHWLLLCGLALTRIIGWGSTYYAPAVLGNYLARDIGLSGEVVFGGITVLLVVGALVAPAIGRHLDSYGTRRSMCAGAVICALGLALLSFAQGPVSYLATWFVIGIGHAMTLANVGNVTVAQLTGERTRRIIGLMMLVTGLASSVFWPLTAALSAAYGWRTTLLVFAAIQIVIVLPIHLMIPARRVRLPAPGQPAATVAEEGRVPPAHRRATFWLVATAFSASGVVSWGLPLHLIGMMQSSGLSQATAVAIATLNGPATLAARLVDVVAGERLPVERVALVGLLLGPLACLLMAVAPGSAPVAIAFSCLFSAAMGVISVARATLPLSLFGRRGFATMLGQLTVPQNFAFATAPLLFAVLIERFGVSVTLVISAIVQLVALVAMLVLVRRLGAIESSSCP</sequence>
<feature type="transmembrane region" description="Helical" evidence="7">
    <location>
        <begin position="229"/>
        <end position="248"/>
    </location>
</feature>
<dbReference type="Gene3D" id="1.20.1250.20">
    <property type="entry name" value="MFS general substrate transporter like domains"/>
    <property type="match status" value="1"/>
</dbReference>
<protein>
    <submittedName>
        <fullName evidence="9">MFS transporter</fullName>
    </submittedName>
</protein>
<keyword evidence="4 7" id="KW-0812">Transmembrane</keyword>
<dbReference type="InterPro" id="IPR050171">
    <property type="entry name" value="MFS_Transporters"/>
</dbReference>
<keyword evidence="10" id="KW-1185">Reference proteome</keyword>
<dbReference type="EMBL" id="QQTP01000005">
    <property type="protein sequence ID" value="RDJ25369.1"/>
    <property type="molecule type" value="Genomic_DNA"/>
</dbReference>
<feature type="transmembrane region" description="Helical" evidence="7">
    <location>
        <begin position="92"/>
        <end position="110"/>
    </location>
</feature>
<evidence type="ECO:0000256" key="2">
    <source>
        <dbReference type="ARBA" id="ARBA00022448"/>
    </source>
</evidence>
<dbReference type="Proteomes" id="UP000255207">
    <property type="component" value="Unassembled WGS sequence"/>
</dbReference>
<feature type="transmembrane region" description="Helical" evidence="7">
    <location>
        <begin position="150"/>
        <end position="175"/>
    </location>
</feature>
<evidence type="ECO:0000256" key="6">
    <source>
        <dbReference type="ARBA" id="ARBA00023136"/>
    </source>
</evidence>
<feature type="transmembrane region" description="Helical" evidence="7">
    <location>
        <begin position="21"/>
        <end position="41"/>
    </location>
</feature>
<evidence type="ECO:0000256" key="1">
    <source>
        <dbReference type="ARBA" id="ARBA00004651"/>
    </source>
</evidence>
<evidence type="ECO:0000313" key="10">
    <source>
        <dbReference type="Proteomes" id="UP000255207"/>
    </source>
</evidence>
<organism evidence="9 10">
    <name type="scientific">Bosea caraganae</name>
    <dbReference type="NCBI Taxonomy" id="2763117"/>
    <lineage>
        <taxon>Bacteria</taxon>
        <taxon>Pseudomonadati</taxon>
        <taxon>Pseudomonadota</taxon>
        <taxon>Alphaproteobacteria</taxon>
        <taxon>Hyphomicrobiales</taxon>
        <taxon>Boseaceae</taxon>
        <taxon>Bosea</taxon>
    </lineage>
</organism>
<dbReference type="OrthoDB" id="7200137at2"/>
<keyword evidence="5 7" id="KW-1133">Transmembrane helix</keyword>
<dbReference type="GO" id="GO:0022857">
    <property type="term" value="F:transmembrane transporter activity"/>
    <property type="evidence" value="ECO:0007669"/>
    <property type="project" value="InterPro"/>
</dbReference>
<dbReference type="InterPro" id="IPR011701">
    <property type="entry name" value="MFS"/>
</dbReference>
<evidence type="ECO:0000256" key="7">
    <source>
        <dbReference type="SAM" id="Phobius"/>
    </source>
</evidence>
<dbReference type="SUPFAM" id="SSF103473">
    <property type="entry name" value="MFS general substrate transporter"/>
    <property type="match status" value="1"/>
</dbReference>
<feature type="transmembrane region" description="Helical" evidence="7">
    <location>
        <begin position="181"/>
        <end position="199"/>
    </location>
</feature>
<feature type="domain" description="Major facilitator superfamily (MFS) profile" evidence="8">
    <location>
        <begin position="23"/>
        <end position="409"/>
    </location>
</feature>
<feature type="transmembrane region" description="Helical" evidence="7">
    <location>
        <begin position="61"/>
        <end position="80"/>
    </location>
</feature>
<keyword evidence="3" id="KW-1003">Cell membrane</keyword>
<keyword evidence="6 7" id="KW-0472">Membrane</keyword>
<feature type="transmembrane region" description="Helical" evidence="7">
    <location>
        <begin position="384"/>
        <end position="405"/>
    </location>
</feature>
<dbReference type="InterPro" id="IPR036259">
    <property type="entry name" value="MFS_trans_sf"/>
</dbReference>
<dbReference type="InterPro" id="IPR020846">
    <property type="entry name" value="MFS_dom"/>
</dbReference>
<evidence type="ECO:0000256" key="4">
    <source>
        <dbReference type="ARBA" id="ARBA00022692"/>
    </source>
</evidence>
<feature type="transmembrane region" description="Helical" evidence="7">
    <location>
        <begin position="116"/>
        <end position="138"/>
    </location>
</feature>
<evidence type="ECO:0000313" key="9">
    <source>
        <dbReference type="EMBL" id="RDJ25369.1"/>
    </source>
</evidence>
<comment type="caution">
    <text evidence="9">The sequence shown here is derived from an EMBL/GenBank/DDBJ whole genome shotgun (WGS) entry which is preliminary data.</text>
</comment>
<feature type="transmembrane region" description="Helical" evidence="7">
    <location>
        <begin position="260"/>
        <end position="283"/>
    </location>
</feature>
<dbReference type="AlphaFoldDB" id="A0A370L6I9"/>
<evidence type="ECO:0000256" key="5">
    <source>
        <dbReference type="ARBA" id="ARBA00022989"/>
    </source>
</evidence>
<gene>
    <name evidence="9" type="ORF">DWE98_11595</name>
</gene>
<accession>A0A370L6I9</accession>
<comment type="subcellular location">
    <subcellularLocation>
        <location evidence="1">Cell membrane</location>
        <topology evidence="1">Multi-pass membrane protein</topology>
    </subcellularLocation>
</comment>
<feature type="transmembrane region" description="Helical" evidence="7">
    <location>
        <begin position="359"/>
        <end position="378"/>
    </location>
</feature>
<keyword evidence="2" id="KW-0813">Transport</keyword>